<keyword evidence="3" id="KW-1185">Reference proteome</keyword>
<evidence type="ECO:0000313" key="2">
    <source>
        <dbReference type="EMBL" id="KAK3730590.1"/>
    </source>
</evidence>
<name>A0AAE0Y2C5_9GAST</name>
<reference evidence="2" key="1">
    <citation type="journal article" date="2023" name="G3 (Bethesda)">
        <title>A reference genome for the long-term kleptoplast-retaining sea slug Elysia crispata morphotype clarki.</title>
        <authorList>
            <person name="Eastman K.E."/>
            <person name="Pendleton A.L."/>
            <person name="Shaikh M.A."/>
            <person name="Suttiyut T."/>
            <person name="Ogas R."/>
            <person name="Tomko P."/>
            <person name="Gavelis G."/>
            <person name="Widhalm J.R."/>
            <person name="Wisecaver J.H."/>
        </authorList>
    </citation>
    <scope>NUCLEOTIDE SEQUENCE</scope>
    <source>
        <strain evidence="2">ECLA1</strain>
    </source>
</reference>
<gene>
    <name evidence="2" type="ORF">RRG08_047385</name>
</gene>
<feature type="region of interest" description="Disordered" evidence="1">
    <location>
        <begin position="1"/>
        <end position="40"/>
    </location>
</feature>
<dbReference type="AlphaFoldDB" id="A0AAE0Y2C5"/>
<accession>A0AAE0Y2C5</accession>
<evidence type="ECO:0000256" key="1">
    <source>
        <dbReference type="SAM" id="MobiDB-lite"/>
    </source>
</evidence>
<proteinExistence type="predicted"/>
<dbReference type="Proteomes" id="UP001283361">
    <property type="component" value="Unassembled WGS sequence"/>
</dbReference>
<feature type="compositionally biased region" description="Gly residues" evidence="1">
    <location>
        <begin position="1"/>
        <end position="15"/>
    </location>
</feature>
<protein>
    <submittedName>
        <fullName evidence="2">Uncharacterized protein</fullName>
    </submittedName>
</protein>
<organism evidence="2 3">
    <name type="scientific">Elysia crispata</name>
    <name type="common">lettuce slug</name>
    <dbReference type="NCBI Taxonomy" id="231223"/>
    <lineage>
        <taxon>Eukaryota</taxon>
        <taxon>Metazoa</taxon>
        <taxon>Spiralia</taxon>
        <taxon>Lophotrochozoa</taxon>
        <taxon>Mollusca</taxon>
        <taxon>Gastropoda</taxon>
        <taxon>Heterobranchia</taxon>
        <taxon>Euthyneura</taxon>
        <taxon>Panpulmonata</taxon>
        <taxon>Sacoglossa</taxon>
        <taxon>Placobranchoidea</taxon>
        <taxon>Plakobranchidae</taxon>
        <taxon>Elysia</taxon>
    </lineage>
</organism>
<sequence length="101" mass="10455">MGAGGKGRVCGGGGARRVVGDDKAEPASADSARARVGTAWEQSTELKRGWREEKGKQGRKGGVVAGTSRCFSISSYEIGELTGLHCQVGEGERGCVCVRLA</sequence>
<evidence type="ECO:0000313" key="3">
    <source>
        <dbReference type="Proteomes" id="UP001283361"/>
    </source>
</evidence>
<dbReference type="EMBL" id="JAWDGP010007072">
    <property type="protein sequence ID" value="KAK3730590.1"/>
    <property type="molecule type" value="Genomic_DNA"/>
</dbReference>
<comment type="caution">
    <text evidence="2">The sequence shown here is derived from an EMBL/GenBank/DDBJ whole genome shotgun (WGS) entry which is preliminary data.</text>
</comment>